<keyword evidence="9" id="KW-1185">Reference proteome</keyword>
<keyword evidence="5 7" id="KW-1133">Transmembrane helix</keyword>
<feature type="transmembrane region" description="Helical" evidence="7">
    <location>
        <begin position="13"/>
        <end position="33"/>
    </location>
</feature>
<dbReference type="GO" id="GO:0005886">
    <property type="term" value="C:plasma membrane"/>
    <property type="evidence" value="ECO:0007669"/>
    <property type="project" value="UniProtKB-SubCell"/>
</dbReference>
<reference evidence="8 9" key="1">
    <citation type="submission" date="2016-11" db="EMBL/GenBank/DDBJ databases">
        <authorList>
            <person name="Jaros S."/>
            <person name="Januszkiewicz K."/>
            <person name="Wedrychowicz H."/>
        </authorList>
    </citation>
    <scope>NUCLEOTIDE SEQUENCE [LARGE SCALE GENOMIC DNA]</scope>
    <source>
        <strain evidence="8 9">DSM 2631</strain>
    </source>
</reference>
<dbReference type="OrthoDB" id="871140at2"/>
<comment type="function">
    <text evidence="7">Catalyzes the transfer of the diacylglyceryl group from phosphatidylglycerol to the sulfhydryl group of the N-terminal cysteine of a prolipoprotein, the first step in the formation of mature lipoproteins.</text>
</comment>
<proteinExistence type="inferred from homology"/>
<feature type="transmembrane region" description="Helical" evidence="7">
    <location>
        <begin position="45"/>
        <end position="67"/>
    </location>
</feature>
<feature type="transmembrane region" description="Helical" evidence="7">
    <location>
        <begin position="225"/>
        <end position="244"/>
    </location>
</feature>
<feature type="transmembrane region" description="Helical" evidence="7">
    <location>
        <begin position="196"/>
        <end position="213"/>
    </location>
</feature>
<comment type="similarity">
    <text evidence="1 7">Belongs to the Lgt family.</text>
</comment>
<keyword evidence="4 7" id="KW-0812">Transmembrane</keyword>
<comment type="pathway">
    <text evidence="7">Protein modification; lipoprotein biosynthesis (diacylglyceryl transfer).</text>
</comment>
<dbReference type="InterPro" id="IPR001640">
    <property type="entry name" value="Lgt"/>
</dbReference>
<dbReference type="PANTHER" id="PTHR30589">
    <property type="entry name" value="PROLIPOPROTEIN DIACYLGLYCERYL TRANSFERASE"/>
    <property type="match status" value="1"/>
</dbReference>
<sequence>MKPILFEIFGFDVYGYGLMIAIGILSAVFLFTKRAKKRNYDEDKIFNMTIIAIIAGILGGKILYIITDFKYVIEDPSVVFRDFGLGFVIYGAIIAGVLSVYLYCRAQKWNALEVFDLVVPGLALAQGFGRIGCFFAGCCYGAETHSHIGIIFPKDSLAPSGVPLYPTQLMSSGFDFLLAIFLLWYDRKNNKSGRVFAMYLILYSIGRFFVEFLRNDPRGNVGVLSTSQFIAIITLILGLAIFNIHKIRGRMIKGEK</sequence>
<dbReference type="GO" id="GO:0042158">
    <property type="term" value="P:lipoprotein biosynthetic process"/>
    <property type="evidence" value="ECO:0007669"/>
    <property type="project" value="UniProtKB-UniRule"/>
</dbReference>
<dbReference type="Pfam" id="PF01790">
    <property type="entry name" value="LGT"/>
    <property type="match status" value="1"/>
</dbReference>
<comment type="catalytic activity">
    <reaction evidence="7">
        <text>L-cysteinyl-[prolipoprotein] + a 1,2-diacyl-sn-glycero-3-phospho-(1'-sn-glycerol) = an S-1,2-diacyl-sn-glyceryl-L-cysteinyl-[prolipoprotein] + sn-glycerol 1-phosphate + H(+)</text>
        <dbReference type="Rhea" id="RHEA:56712"/>
        <dbReference type="Rhea" id="RHEA-COMP:14679"/>
        <dbReference type="Rhea" id="RHEA-COMP:14680"/>
        <dbReference type="ChEBI" id="CHEBI:15378"/>
        <dbReference type="ChEBI" id="CHEBI:29950"/>
        <dbReference type="ChEBI" id="CHEBI:57685"/>
        <dbReference type="ChEBI" id="CHEBI:64716"/>
        <dbReference type="ChEBI" id="CHEBI:140658"/>
        <dbReference type="EC" id="2.5.1.145"/>
    </reaction>
</comment>
<dbReference type="UniPathway" id="UPA00664"/>
<feature type="transmembrane region" description="Helical" evidence="7">
    <location>
        <begin position="87"/>
        <end position="105"/>
    </location>
</feature>
<evidence type="ECO:0000256" key="5">
    <source>
        <dbReference type="ARBA" id="ARBA00022989"/>
    </source>
</evidence>
<dbReference type="RefSeq" id="WP_072892522.1">
    <property type="nucleotide sequence ID" value="NZ_FQVM01000002.1"/>
</dbReference>
<evidence type="ECO:0000256" key="2">
    <source>
        <dbReference type="ARBA" id="ARBA00022475"/>
    </source>
</evidence>
<feature type="transmembrane region" description="Helical" evidence="7">
    <location>
        <begin position="117"/>
        <end position="143"/>
    </location>
</feature>
<feature type="binding site" evidence="7">
    <location>
        <position position="130"/>
    </location>
    <ligand>
        <name>a 1,2-diacyl-sn-glycero-3-phospho-(1'-sn-glycerol)</name>
        <dbReference type="ChEBI" id="CHEBI:64716"/>
    </ligand>
</feature>
<dbReference type="AlphaFoldDB" id="A0A1M4TBF3"/>
<protein>
    <recommendedName>
        <fullName evidence="7">Phosphatidylglycerol--prolipoprotein diacylglyceryl transferase</fullName>
        <ecNumber evidence="7">2.5.1.145</ecNumber>
    </recommendedName>
</protein>
<feature type="transmembrane region" description="Helical" evidence="7">
    <location>
        <begin position="163"/>
        <end position="184"/>
    </location>
</feature>
<dbReference type="EC" id="2.5.1.145" evidence="7"/>
<keyword evidence="6 7" id="KW-0472">Membrane</keyword>
<evidence type="ECO:0000256" key="4">
    <source>
        <dbReference type="ARBA" id="ARBA00022692"/>
    </source>
</evidence>
<dbReference type="HAMAP" id="MF_01147">
    <property type="entry name" value="Lgt"/>
    <property type="match status" value="1"/>
</dbReference>
<dbReference type="STRING" id="1533.SAMN05443638_102108"/>
<dbReference type="NCBIfam" id="TIGR00544">
    <property type="entry name" value="lgt"/>
    <property type="match status" value="1"/>
</dbReference>
<keyword evidence="2 7" id="KW-1003">Cell membrane</keyword>
<comment type="subcellular location">
    <subcellularLocation>
        <location evidence="7">Cell membrane</location>
        <topology evidence="7">Multi-pass membrane protein</topology>
    </subcellularLocation>
</comment>
<keyword evidence="8" id="KW-0449">Lipoprotein</keyword>
<evidence type="ECO:0000256" key="1">
    <source>
        <dbReference type="ARBA" id="ARBA00007150"/>
    </source>
</evidence>
<gene>
    <name evidence="7" type="primary">lgt</name>
    <name evidence="8" type="ORF">SAMN05443638_102108</name>
</gene>
<accession>A0A1M4TBF3</accession>
<evidence type="ECO:0000256" key="7">
    <source>
        <dbReference type="HAMAP-Rule" id="MF_01147"/>
    </source>
</evidence>
<evidence type="ECO:0000256" key="6">
    <source>
        <dbReference type="ARBA" id="ARBA00023136"/>
    </source>
</evidence>
<organism evidence="8 9">
    <name type="scientific">Clostridium fallax</name>
    <dbReference type="NCBI Taxonomy" id="1533"/>
    <lineage>
        <taxon>Bacteria</taxon>
        <taxon>Bacillati</taxon>
        <taxon>Bacillota</taxon>
        <taxon>Clostridia</taxon>
        <taxon>Eubacteriales</taxon>
        <taxon>Clostridiaceae</taxon>
        <taxon>Clostridium</taxon>
    </lineage>
</organism>
<dbReference type="GO" id="GO:0008961">
    <property type="term" value="F:phosphatidylglycerol-prolipoprotein diacylglyceryl transferase activity"/>
    <property type="evidence" value="ECO:0007669"/>
    <property type="project" value="UniProtKB-UniRule"/>
</dbReference>
<evidence type="ECO:0000256" key="3">
    <source>
        <dbReference type="ARBA" id="ARBA00022679"/>
    </source>
</evidence>
<dbReference type="EMBL" id="FQVM01000002">
    <property type="protein sequence ID" value="SHE41725.1"/>
    <property type="molecule type" value="Genomic_DNA"/>
</dbReference>
<dbReference type="NCBIfam" id="NF000778">
    <property type="entry name" value="PRK00052.3-4"/>
    <property type="match status" value="1"/>
</dbReference>
<keyword evidence="3 7" id="KW-0808">Transferase</keyword>
<dbReference type="Proteomes" id="UP000184035">
    <property type="component" value="Unassembled WGS sequence"/>
</dbReference>
<evidence type="ECO:0000313" key="9">
    <source>
        <dbReference type="Proteomes" id="UP000184035"/>
    </source>
</evidence>
<name>A0A1M4TBF3_9CLOT</name>
<evidence type="ECO:0000313" key="8">
    <source>
        <dbReference type="EMBL" id="SHE41725.1"/>
    </source>
</evidence>
<dbReference type="PANTHER" id="PTHR30589:SF0">
    <property type="entry name" value="PHOSPHATIDYLGLYCEROL--PROLIPOPROTEIN DIACYLGLYCERYL TRANSFERASE"/>
    <property type="match status" value="1"/>
</dbReference>